<keyword evidence="1" id="KW-1133">Transmembrane helix</keyword>
<keyword evidence="3" id="KW-1185">Reference proteome</keyword>
<evidence type="ECO:0000256" key="1">
    <source>
        <dbReference type="SAM" id="Phobius"/>
    </source>
</evidence>
<name>A0ABS1BKU9_9SPHI</name>
<protein>
    <submittedName>
        <fullName evidence="2">Uncharacterized protein</fullName>
    </submittedName>
</protein>
<gene>
    <name evidence="2" type="ORF">I5M32_11200</name>
</gene>
<keyword evidence="1" id="KW-0812">Transmembrane</keyword>
<evidence type="ECO:0000313" key="2">
    <source>
        <dbReference type="EMBL" id="MBK0383523.1"/>
    </source>
</evidence>
<dbReference type="Proteomes" id="UP000660024">
    <property type="component" value="Unassembled WGS sequence"/>
</dbReference>
<dbReference type="RefSeq" id="WP_200586327.1">
    <property type="nucleotide sequence ID" value="NZ_JAEHFY010000014.1"/>
</dbReference>
<sequence length="91" mass="10115">MPQSTRPTYAQILKEPRTYLMYVAITLCVTVTVYTLKYAQKVADKAQQSEKDCQTEKTALINTLLIKNHIIDAIKQTAPLADSAGVKSAKK</sequence>
<organism evidence="2 3">
    <name type="scientific">Pedobacter segetis</name>
    <dbReference type="NCBI Taxonomy" id="2793069"/>
    <lineage>
        <taxon>Bacteria</taxon>
        <taxon>Pseudomonadati</taxon>
        <taxon>Bacteroidota</taxon>
        <taxon>Sphingobacteriia</taxon>
        <taxon>Sphingobacteriales</taxon>
        <taxon>Sphingobacteriaceae</taxon>
        <taxon>Pedobacter</taxon>
    </lineage>
</organism>
<dbReference type="EMBL" id="JAEHFY010000014">
    <property type="protein sequence ID" value="MBK0383523.1"/>
    <property type="molecule type" value="Genomic_DNA"/>
</dbReference>
<feature type="transmembrane region" description="Helical" evidence="1">
    <location>
        <begin position="20"/>
        <end position="39"/>
    </location>
</feature>
<reference evidence="2 3" key="1">
    <citation type="submission" date="2020-12" db="EMBL/GenBank/DDBJ databases">
        <title>Bacterial novel species Pedobacter sp. SD-b isolated from soil.</title>
        <authorList>
            <person name="Jung H.-Y."/>
        </authorList>
    </citation>
    <scope>NUCLEOTIDE SEQUENCE [LARGE SCALE GENOMIC DNA]</scope>
    <source>
        <strain evidence="2 3">SD-b</strain>
    </source>
</reference>
<comment type="caution">
    <text evidence="2">The sequence shown here is derived from an EMBL/GenBank/DDBJ whole genome shotgun (WGS) entry which is preliminary data.</text>
</comment>
<keyword evidence="1" id="KW-0472">Membrane</keyword>
<proteinExistence type="predicted"/>
<evidence type="ECO:0000313" key="3">
    <source>
        <dbReference type="Proteomes" id="UP000660024"/>
    </source>
</evidence>
<accession>A0ABS1BKU9</accession>